<protein>
    <submittedName>
        <fullName evidence="1">Uncharacterized protein</fullName>
    </submittedName>
</protein>
<dbReference type="Proteomes" id="UP000324222">
    <property type="component" value="Unassembled WGS sequence"/>
</dbReference>
<accession>A0A5B7K2Q1</accession>
<sequence length="57" mass="6688">MHSTFPPFFGKLFSNILHTLALLNLLCMSSCPYSFCHQHQVVLVYLFYAIDYLVHCY</sequence>
<dbReference type="EMBL" id="VSRR010116079">
    <property type="protein sequence ID" value="MPC98904.1"/>
    <property type="molecule type" value="Genomic_DNA"/>
</dbReference>
<keyword evidence="2" id="KW-1185">Reference proteome</keyword>
<dbReference type="AlphaFoldDB" id="A0A5B7K2Q1"/>
<gene>
    <name evidence="1" type="ORF">E2C01_094290</name>
</gene>
<evidence type="ECO:0000313" key="1">
    <source>
        <dbReference type="EMBL" id="MPC98904.1"/>
    </source>
</evidence>
<comment type="caution">
    <text evidence="1">The sequence shown here is derived from an EMBL/GenBank/DDBJ whole genome shotgun (WGS) entry which is preliminary data.</text>
</comment>
<name>A0A5B7K2Q1_PORTR</name>
<proteinExistence type="predicted"/>
<evidence type="ECO:0000313" key="2">
    <source>
        <dbReference type="Proteomes" id="UP000324222"/>
    </source>
</evidence>
<organism evidence="1 2">
    <name type="scientific">Portunus trituberculatus</name>
    <name type="common">Swimming crab</name>
    <name type="synonym">Neptunus trituberculatus</name>
    <dbReference type="NCBI Taxonomy" id="210409"/>
    <lineage>
        <taxon>Eukaryota</taxon>
        <taxon>Metazoa</taxon>
        <taxon>Ecdysozoa</taxon>
        <taxon>Arthropoda</taxon>
        <taxon>Crustacea</taxon>
        <taxon>Multicrustacea</taxon>
        <taxon>Malacostraca</taxon>
        <taxon>Eumalacostraca</taxon>
        <taxon>Eucarida</taxon>
        <taxon>Decapoda</taxon>
        <taxon>Pleocyemata</taxon>
        <taxon>Brachyura</taxon>
        <taxon>Eubrachyura</taxon>
        <taxon>Portunoidea</taxon>
        <taxon>Portunidae</taxon>
        <taxon>Portuninae</taxon>
        <taxon>Portunus</taxon>
    </lineage>
</organism>
<reference evidence="1 2" key="1">
    <citation type="submission" date="2019-05" db="EMBL/GenBank/DDBJ databases">
        <title>Another draft genome of Portunus trituberculatus and its Hox gene families provides insights of decapod evolution.</title>
        <authorList>
            <person name="Jeong J.-H."/>
            <person name="Song I."/>
            <person name="Kim S."/>
            <person name="Choi T."/>
            <person name="Kim D."/>
            <person name="Ryu S."/>
            <person name="Kim W."/>
        </authorList>
    </citation>
    <scope>NUCLEOTIDE SEQUENCE [LARGE SCALE GENOMIC DNA]</scope>
    <source>
        <tissue evidence="1">Muscle</tissue>
    </source>
</reference>